<dbReference type="PANTHER" id="PTHR34309:SF1">
    <property type="entry name" value="PROTEIN GLCG"/>
    <property type="match status" value="1"/>
</dbReference>
<gene>
    <name evidence="3" type="ordered locus">Swit_2228</name>
</gene>
<dbReference type="InterPro" id="IPR052517">
    <property type="entry name" value="GlcG_carb_metab_protein"/>
</dbReference>
<protein>
    <recommendedName>
        <fullName evidence="5">Heme-binding protein</fullName>
    </recommendedName>
</protein>
<organism evidence="3 4">
    <name type="scientific">Rhizorhabdus wittichii (strain DSM 6014 / CCUG 31198 / JCM 15750 / NBRC 105917 / EY 4224 / RW1)</name>
    <name type="common">Sphingomonas wittichii</name>
    <dbReference type="NCBI Taxonomy" id="392499"/>
    <lineage>
        <taxon>Bacteria</taxon>
        <taxon>Pseudomonadati</taxon>
        <taxon>Pseudomonadota</taxon>
        <taxon>Alphaproteobacteria</taxon>
        <taxon>Sphingomonadales</taxon>
        <taxon>Sphingomonadaceae</taxon>
        <taxon>Rhizorhabdus</taxon>
    </lineage>
</organism>
<dbReference type="InterPro" id="IPR005624">
    <property type="entry name" value="PduO/GlcC-like"/>
</dbReference>
<feature type="compositionally biased region" description="Basic and acidic residues" evidence="1">
    <location>
        <begin position="150"/>
        <end position="160"/>
    </location>
</feature>
<name>A0A9J9HBV2_RHIWR</name>
<evidence type="ECO:0008006" key="5">
    <source>
        <dbReference type="Google" id="ProtNLM"/>
    </source>
</evidence>
<dbReference type="Pfam" id="PF03928">
    <property type="entry name" value="HbpS-like"/>
    <property type="match status" value="1"/>
</dbReference>
<dbReference type="OrthoDB" id="7597198at2"/>
<evidence type="ECO:0000313" key="4">
    <source>
        <dbReference type="Proteomes" id="UP000001989"/>
    </source>
</evidence>
<evidence type="ECO:0000256" key="2">
    <source>
        <dbReference type="SAM" id="SignalP"/>
    </source>
</evidence>
<keyword evidence="2" id="KW-0732">Signal</keyword>
<feature type="signal peptide" evidence="2">
    <location>
        <begin position="1"/>
        <end position="25"/>
    </location>
</feature>
<dbReference type="Gene3D" id="3.30.450.150">
    <property type="entry name" value="Haem-degrading domain"/>
    <property type="match status" value="1"/>
</dbReference>
<feature type="chain" id="PRO_5039897237" description="Heme-binding protein" evidence="2">
    <location>
        <begin position="26"/>
        <end position="160"/>
    </location>
</feature>
<evidence type="ECO:0000256" key="1">
    <source>
        <dbReference type="SAM" id="MobiDB-lite"/>
    </source>
</evidence>
<dbReference type="Proteomes" id="UP000001989">
    <property type="component" value="Chromosome"/>
</dbReference>
<feature type="region of interest" description="Disordered" evidence="1">
    <location>
        <begin position="138"/>
        <end position="160"/>
    </location>
</feature>
<accession>A0A9J9HBV2</accession>
<dbReference type="KEGG" id="swi:Swit_2228"/>
<dbReference type="InterPro" id="IPR038084">
    <property type="entry name" value="PduO/GlcC-like_sf"/>
</dbReference>
<evidence type="ECO:0000313" key="3">
    <source>
        <dbReference type="EMBL" id="ABQ68587.1"/>
    </source>
</evidence>
<dbReference type="SUPFAM" id="SSF143744">
    <property type="entry name" value="GlcG-like"/>
    <property type="match status" value="1"/>
</dbReference>
<keyword evidence="4" id="KW-1185">Reference proteome</keyword>
<dbReference type="AlphaFoldDB" id="A0A9J9HBV2"/>
<dbReference type="EMBL" id="CP000699">
    <property type="protein sequence ID" value="ABQ68587.1"/>
    <property type="molecule type" value="Genomic_DNA"/>
</dbReference>
<reference evidence="3 4" key="1">
    <citation type="journal article" date="2010" name="J. Bacteriol.">
        <title>Genome sequence of the dioxin-mineralizing bacterium Sphingomonas wittichii RW1.</title>
        <authorList>
            <person name="Miller T.R."/>
            <person name="Delcher A.L."/>
            <person name="Salzberg S.L."/>
            <person name="Saunders E."/>
            <person name="Detter J.C."/>
            <person name="Halden R.U."/>
        </authorList>
    </citation>
    <scope>NUCLEOTIDE SEQUENCE [LARGE SCALE GENOMIC DNA]</scope>
    <source>
        <strain evidence="4">DSM 6014 / CCUG 31198 / JCM 15750 / NBRC 105917 / EY 4224 / RW1</strain>
    </source>
</reference>
<proteinExistence type="predicted"/>
<dbReference type="PANTHER" id="PTHR34309">
    <property type="entry name" value="SLR1406 PROTEIN"/>
    <property type="match status" value="1"/>
</dbReference>
<sequence>MKLWKIPGGAVALLAMTAAAMPAMATPALQLRDAVAMAQGATEAAGRGEHAVSIVIVNREGRVILAQRMDGASYKSLDVAEGKATTAAALGLPTRLLQEALAKGDQSVLSVPGAIAIAGGVPVTVDGATIAAIGVSGGAPQDDEAIATAARDRYPGAKPR</sequence>